<keyword evidence="2" id="KW-0548">Nucleotidyltransferase</keyword>
<keyword evidence="1" id="KW-0808">Transferase</keyword>
<dbReference type="GO" id="GO:0051302">
    <property type="term" value="P:regulation of cell division"/>
    <property type="evidence" value="ECO:0007669"/>
    <property type="project" value="TreeGrafter"/>
</dbReference>
<dbReference type="KEGG" id="xyl:ET495_17410"/>
<feature type="compositionally biased region" description="Low complexity" evidence="8">
    <location>
        <begin position="251"/>
        <end position="266"/>
    </location>
</feature>
<keyword evidence="4" id="KW-0067">ATP-binding</keyword>
<dbReference type="GO" id="GO:0070733">
    <property type="term" value="F:AMPylase activity"/>
    <property type="evidence" value="ECO:0007669"/>
    <property type="project" value="UniProtKB-EC"/>
</dbReference>
<name>A0A4P6ETN7_9MICO</name>
<feature type="region of interest" description="Disordered" evidence="8">
    <location>
        <begin position="216"/>
        <end position="275"/>
    </location>
</feature>
<keyword evidence="3" id="KW-0547">Nucleotide-binding</keyword>
<feature type="domain" description="Fido" evidence="9">
    <location>
        <begin position="64"/>
        <end position="209"/>
    </location>
</feature>
<dbReference type="OrthoDB" id="9813719at2"/>
<dbReference type="GO" id="GO:0005524">
    <property type="term" value="F:ATP binding"/>
    <property type="evidence" value="ECO:0007669"/>
    <property type="project" value="UniProtKB-KW"/>
</dbReference>
<evidence type="ECO:0000256" key="4">
    <source>
        <dbReference type="ARBA" id="ARBA00022840"/>
    </source>
</evidence>
<evidence type="ECO:0000256" key="5">
    <source>
        <dbReference type="ARBA" id="ARBA00034531"/>
    </source>
</evidence>
<protein>
    <recommendedName>
        <fullName evidence="5">protein adenylyltransferase</fullName>
        <ecNumber evidence="5">2.7.7.108</ecNumber>
    </recommendedName>
</protein>
<evidence type="ECO:0000256" key="6">
    <source>
        <dbReference type="ARBA" id="ARBA00047939"/>
    </source>
</evidence>
<evidence type="ECO:0000256" key="1">
    <source>
        <dbReference type="ARBA" id="ARBA00022679"/>
    </source>
</evidence>
<gene>
    <name evidence="10" type="ORF">ET495_17410</name>
</gene>
<evidence type="ECO:0000313" key="11">
    <source>
        <dbReference type="Proteomes" id="UP000291758"/>
    </source>
</evidence>
<sequence length="275" mass="30909">MGSGPDAWRAYFYPETFDPATNEGTLRNLFDERDRFVLQRLEYGATRARQGQLRMGDVDVPRTFDAAHLRAIHRYVFQDVYAWAGEYRTVSIAKGTPRGFADVKTGEVDRYLRDVTAMVTSTQWGRLDHEQFAQRAATVFAYINQAHPFREGNGRSSKVFMEHVAELSRFELDYSRVTPEQWNEASKWSAPDLFAYEPHADELVPVFRAIAVERTPSASTAAEGPHRDLGTLRASYPQSATKATRPGQSTPAAARYGGPTRPGRGPESTRGEQGR</sequence>
<feature type="compositionally biased region" description="Polar residues" evidence="8">
    <location>
        <begin position="236"/>
        <end position="250"/>
    </location>
</feature>
<dbReference type="InterPro" id="IPR003812">
    <property type="entry name" value="Fido"/>
</dbReference>
<proteinExistence type="predicted"/>
<evidence type="ECO:0000256" key="2">
    <source>
        <dbReference type="ARBA" id="ARBA00022695"/>
    </source>
</evidence>
<dbReference type="PANTHER" id="PTHR39560:SF1">
    <property type="entry name" value="PROTEIN ADENYLYLTRANSFERASE FIC-RELATED"/>
    <property type="match status" value="1"/>
</dbReference>
<dbReference type="AlphaFoldDB" id="A0A4P6ETN7"/>
<dbReference type="Gene3D" id="1.10.3290.10">
    <property type="entry name" value="Fido-like domain"/>
    <property type="match status" value="1"/>
</dbReference>
<geneLocation type="plasmid" evidence="10">
    <name>unnamed1</name>
</geneLocation>
<organism evidence="10 11">
    <name type="scientific">Xylanimonas allomyrinae</name>
    <dbReference type="NCBI Taxonomy" id="2509459"/>
    <lineage>
        <taxon>Bacteria</taxon>
        <taxon>Bacillati</taxon>
        <taxon>Actinomycetota</taxon>
        <taxon>Actinomycetes</taxon>
        <taxon>Micrococcales</taxon>
        <taxon>Promicromonosporaceae</taxon>
        <taxon>Xylanimonas</taxon>
    </lineage>
</organism>
<comment type="catalytic activity">
    <reaction evidence="7">
        <text>L-tyrosyl-[protein] + ATP = O-(5'-adenylyl)-L-tyrosyl-[protein] + diphosphate</text>
        <dbReference type="Rhea" id="RHEA:54288"/>
        <dbReference type="Rhea" id="RHEA-COMP:10136"/>
        <dbReference type="Rhea" id="RHEA-COMP:13846"/>
        <dbReference type="ChEBI" id="CHEBI:30616"/>
        <dbReference type="ChEBI" id="CHEBI:33019"/>
        <dbReference type="ChEBI" id="CHEBI:46858"/>
        <dbReference type="ChEBI" id="CHEBI:83624"/>
        <dbReference type="EC" id="2.7.7.108"/>
    </reaction>
</comment>
<dbReference type="PROSITE" id="PS51459">
    <property type="entry name" value="FIDO"/>
    <property type="match status" value="1"/>
</dbReference>
<dbReference type="InterPro" id="IPR036597">
    <property type="entry name" value="Fido-like_dom_sf"/>
</dbReference>
<accession>A0A4P6ETN7</accession>
<keyword evidence="11" id="KW-1185">Reference proteome</keyword>
<evidence type="ECO:0000256" key="8">
    <source>
        <dbReference type="SAM" id="MobiDB-lite"/>
    </source>
</evidence>
<dbReference type="EMBL" id="CP035496">
    <property type="protein sequence ID" value="QAY64999.1"/>
    <property type="molecule type" value="Genomic_DNA"/>
</dbReference>
<reference evidence="10 11" key="1">
    <citation type="submission" date="2019-01" db="EMBL/GenBank/DDBJ databases">
        <title>Genome sequencing of strain 2JSPR-7.</title>
        <authorList>
            <person name="Heo J."/>
            <person name="Kim S.-J."/>
            <person name="Kim J.-S."/>
            <person name="Hong S.-B."/>
            <person name="Kwon S.-W."/>
        </authorList>
    </citation>
    <scope>NUCLEOTIDE SEQUENCE [LARGE SCALE GENOMIC DNA]</scope>
    <source>
        <strain evidence="10 11">2JSPR-7</strain>
        <plasmid evidence="10 11">unnamed1</plasmid>
    </source>
</reference>
<dbReference type="SUPFAM" id="SSF140931">
    <property type="entry name" value="Fic-like"/>
    <property type="match status" value="1"/>
</dbReference>
<dbReference type="PANTHER" id="PTHR39560">
    <property type="entry name" value="PROTEIN ADENYLYLTRANSFERASE FIC-RELATED"/>
    <property type="match status" value="1"/>
</dbReference>
<evidence type="ECO:0000256" key="7">
    <source>
        <dbReference type="ARBA" id="ARBA00048696"/>
    </source>
</evidence>
<dbReference type="Pfam" id="PF02661">
    <property type="entry name" value="Fic"/>
    <property type="match status" value="1"/>
</dbReference>
<evidence type="ECO:0000256" key="3">
    <source>
        <dbReference type="ARBA" id="ARBA00022741"/>
    </source>
</evidence>
<evidence type="ECO:0000259" key="9">
    <source>
        <dbReference type="PROSITE" id="PS51459"/>
    </source>
</evidence>
<dbReference type="EC" id="2.7.7.108" evidence="5"/>
<dbReference type="RefSeq" id="WP_129206135.1">
    <property type="nucleotide sequence ID" value="NZ_CP035496.1"/>
</dbReference>
<keyword evidence="10" id="KW-0614">Plasmid</keyword>
<dbReference type="Proteomes" id="UP000291758">
    <property type="component" value="Plasmid unnamed1"/>
</dbReference>
<comment type="catalytic activity">
    <reaction evidence="6">
        <text>L-threonyl-[protein] + ATP = 3-O-(5'-adenylyl)-L-threonyl-[protein] + diphosphate</text>
        <dbReference type="Rhea" id="RHEA:54292"/>
        <dbReference type="Rhea" id="RHEA-COMP:11060"/>
        <dbReference type="Rhea" id="RHEA-COMP:13847"/>
        <dbReference type="ChEBI" id="CHEBI:30013"/>
        <dbReference type="ChEBI" id="CHEBI:30616"/>
        <dbReference type="ChEBI" id="CHEBI:33019"/>
        <dbReference type="ChEBI" id="CHEBI:138113"/>
        <dbReference type="EC" id="2.7.7.108"/>
    </reaction>
</comment>
<evidence type="ECO:0000313" key="10">
    <source>
        <dbReference type="EMBL" id="QAY64999.1"/>
    </source>
</evidence>